<proteinExistence type="predicted"/>
<evidence type="ECO:0000313" key="2">
    <source>
        <dbReference type="EMBL" id="CUR51741.1"/>
    </source>
</evidence>
<dbReference type="KEGG" id="ndv:NDEV_0976"/>
<keyword evidence="3" id="KW-1185">Reference proteome</keyword>
<dbReference type="Gene3D" id="2.60.40.10">
    <property type="entry name" value="Immunoglobulins"/>
    <property type="match status" value="1"/>
</dbReference>
<gene>
    <name evidence="2" type="ORF">NDEV_0976</name>
</gene>
<protein>
    <submittedName>
        <fullName evidence="2">Uncharacterized protein</fullName>
    </submittedName>
</protein>
<keyword evidence="1" id="KW-0472">Membrane</keyword>
<keyword evidence="1" id="KW-1133">Transmembrane helix</keyword>
<feature type="transmembrane region" description="Helical" evidence="1">
    <location>
        <begin position="736"/>
        <end position="760"/>
    </location>
</feature>
<dbReference type="AlphaFoldDB" id="A0A128A318"/>
<reference evidence="3" key="1">
    <citation type="submission" date="2015-10" db="EMBL/GenBank/DDBJ databases">
        <authorList>
            <person name="Lehtovirta-Morley L.E."/>
            <person name="Vieille C."/>
        </authorList>
    </citation>
    <scope>NUCLEOTIDE SEQUENCE [LARGE SCALE GENOMIC DNA]</scope>
</reference>
<sequence>MSFILIPAYADVSAPANLGMKIIPGKIVENSEGVIEVYSTTGDIPVDKLIATSSDPSIVQVLGIEQDETHMISNVKIKAFAAGDVKIALAAPGFASNEFDLTIYTNSNMATKLMIKATPSIYATNGPVYGYIAVESTNNNDVPTPVTSDMVVSISTSDNNIVTPKDDALIIKKGEYYATGSIVVTGAGTAQISASSTSMQSVSTSVVVNNINSQNTIQLYVYPKTINAYAASSAYAVVQLHDESGNPVLAKNDIPVKVQITNASGISTINTSRESPLFQIGEQAVIKKGTYWAYVPIEVTAGTSGTFNVVASATGSLISPPVQLTSNTNNTLLDTKSARLDSLPILATGQKELVGVIHLEDPSGQMLIAKDNLKIEIDSSDPSVVSISDVPMDRGSQSALVFAQVGKTANPVTLDVVTDNPQIVTQSISSVPIDSISLKAESLLPKVLTHTKIPIAYYLTKADALSFSTDELQLMVSPSDSIQTGTLSIHKDVPILISNGVLLKDGTQNLSVISPVFSSTFSIEGISDNPKSIEFDYPEKITAGLQNTFSIELLDGQQIPAYADHDITIKLVSNDPTIIEMPDSVKINSGSYFTTFNVHAKSEGTSEIALLANEIPLSKFDVSVISITPDVNIQAADFGESGVPISAEITATYKQVPLKDLKVDWTVDGAKIQSMDSDVHSDGTAKMTFIADSPGQVHIGASVSGGLYQVTTSSKDITINAPLASTPSENVPKNNLSILGSIDPLMLVIPLVAGIGILIFKKREMFEEISEKINLSEMITGLKDKVSRVKEN</sequence>
<dbReference type="InterPro" id="IPR013783">
    <property type="entry name" value="Ig-like_fold"/>
</dbReference>
<evidence type="ECO:0000256" key="1">
    <source>
        <dbReference type="SAM" id="Phobius"/>
    </source>
</evidence>
<evidence type="ECO:0000313" key="3">
    <source>
        <dbReference type="Proteomes" id="UP000196239"/>
    </source>
</evidence>
<accession>A0A128A318</accession>
<name>A0A128A318_9ARCH</name>
<keyword evidence="1" id="KW-0812">Transmembrane</keyword>
<dbReference type="EMBL" id="LN890280">
    <property type="protein sequence ID" value="CUR51741.1"/>
    <property type="molecule type" value="Genomic_DNA"/>
</dbReference>
<organism evidence="2 3">
    <name type="scientific">Nitrosotalea devaniterrae</name>
    <dbReference type="NCBI Taxonomy" id="1078905"/>
    <lineage>
        <taxon>Archaea</taxon>
        <taxon>Nitrososphaerota</taxon>
        <taxon>Nitrososphaeria</taxon>
        <taxon>Nitrosotaleales</taxon>
        <taxon>Nitrosotaleaceae</taxon>
        <taxon>Nitrosotalea</taxon>
    </lineage>
</organism>
<dbReference type="Proteomes" id="UP000196239">
    <property type="component" value="Chromosome 1"/>
</dbReference>